<proteinExistence type="predicted"/>
<accession>A0A218XNQ0</accession>
<dbReference type="AlphaFoldDB" id="A0A218XNQ0"/>
<reference evidence="3" key="1">
    <citation type="journal article" date="2017" name="Plant J.">
        <title>The pomegranate (Punica granatum L.) genome and the genomics of punicalagin biosynthesis.</title>
        <authorList>
            <person name="Qin G."/>
            <person name="Xu C."/>
            <person name="Ming R."/>
            <person name="Tang H."/>
            <person name="Guyot R."/>
            <person name="Kramer E.M."/>
            <person name="Hu Y."/>
            <person name="Yi X."/>
            <person name="Qi Y."/>
            <person name="Xu X."/>
            <person name="Gao Z."/>
            <person name="Pan H."/>
            <person name="Jian J."/>
            <person name="Tian Y."/>
            <person name="Yue Z."/>
            <person name="Xu Y."/>
        </authorList>
    </citation>
    <scope>NUCLEOTIDE SEQUENCE [LARGE SCALE GENOMIC DNA]</scope>
    <source>
        <strain evidence="3">cv. Dabenzi</strain>
    </source>
</reference>
<name>A0A218XNQ0_PUNGR</name>
<dbReference type="Pfam" id="PF10354">
    <property type="entry name" value="BMT5-like"/>
    <property type="match status" value="1"/>
</dbReference>
<dbReference type="PANTHER" id="PTHR11538">
    <property type="entry name" value="PHENYLALANYL-TRNA SYNTHETASE"/>
    <property type="match status" value="1"/>
</dbReference>
<organism evidence="2 3">
    <name type="scientific">Punica granatum</name>
    <name type="common">Pomegranate</name>
    <dbReference type="NCBI Taxonomy" id="22663"/>
    <lineage>
        <taxon>Eukaryota</taxon>
        <taxon>Viridiplantae</taxon>
        <taxon>Streptophyta</taxon>
        <taxon>Embryophyta</taxon>
        <taxon>Tracheophyta</taxon>
        <taxon>Spermatophyta</taxon>
        <taxon>Magnoliopsida</taxon>
        <taxon>eudicotyledons</taxon>
        <taxon>Gunneridae</taxon>
        <taxon>Pentapetalae</taxon>
        <taxon>rosids</taxon>
        <taxon>malvids</taxon>
        <taxon>Myrtales</taxon>
        <taxon>Lythraceae</taxon>
        <taxon>Punica</taxon>
    </lineage>
</organism>
<dbReference type="InterPro" id="IPR019446">
    <property type="entry name" value="BMT5-like"/>
</dbReference>
<sequence length="89" mass="10108">MLSNDGQVHITHKMGHPFSAWNVVSLAKEVGLYLFDKHEFKLSDYQGYQNKREAGDQSDGTFPNYVPIRSSNAFNVERKGHCAVTHAHF</sequence>
<protein>
    <recommendedName>
        <fullName evidence="1">25S rRNA (uridine-N(3))-methyltransferase BMT5-like domain-containing protein</fullName>
    </recommendedName>
</protein>
<evidence type="ECO:0000313" key="3">
    <source>
        <dbReference type="Proteomes" id="UP000197138"/>
    </source>
</evidence>
<dbReference type="EMBL" id="MTKT01001111">
    <property type="protein sequence ID" value="OWM85912.1"/>
    <property type="molecule type" value="Genomic_DNA"/>
</dbReference>
<evidence type="ECO:0000259" key="1">
    <source>
        <dbReference type="Pfam" id="PF10354"/>
    </source>
</evidence>
<feature type="domain" description="25S rRNA (uridine-N(3))-methyltransferase BMT5-like" evidence="1">
    <location>
        <begin position="1"/>
        <end position="52"/>
    </location>
</feature>
<evidence type="ECO:0000313" key="2">
    <source>
        <dbReference type="EMBL" id="OWM85912.1"/>
    </source>
</evidence>
<dbReference type="PANTHER" id="PTHR11538:SF89">
    <property type="entry name" value="PROTEIN, PUTATIVE (DUF2431)-RELATED"/>
    <property type="match status" value="1"/>
</dbReference>
<dbReference type="GO" id="GO:0005737">
    <property type="term" value="C:cytoplasm"/>
    <property type="evidence" value="ECO:0007669"/>
    <property type="project" value="TreeGrafter"/>
</dbReference>
<comment type="caution">
    <text evidence="2">The sequence shown here is derived from an EMBL/GenBank/DDBJ whole genome shotgun (WGS) entry which is preliminary data.</text>
</comment>
<dbReference type="GO" id="GO:0070042">
    <property type="term" value="F:rRNA (uridine-N3-)-methyltransferase activity"/>
    <property type="evidence" value="ECO:0007669"/>
    <property type="project" value="InterPro"/>
</dbReference>
<dbReference type="GO" id="GO:0070475">
    <property type="term" value="P:rRNA base methylation"/>
    <property type="evidence" value="ECO:0007669"/>
    <property type="project" value="InterPro"/>
</dbReference>
<gene>
    <name evidence="2" type="ORF">CDL15_Pgr012162</name>
</gene>
<dbReference type="Proteomes" id="UP000197138">
    <property type="component" value="Unassembled WGS sequence"/>
</dbReference>